<accession>A0A934HUX1</accession>
<dbReference type="RefSeq" id="WP_211143194.1">
    <property type="nucleotide sequence ID" value="NZ_JAEEGB010000015.1"/>
</dbReference>
<dbReference type="EMBL" id="JAEEGB010000015">
    <property type="protein sequence ID" value="MBI6873768.1"/>
    <property type="molecule type" value="Genomic_DNA"/>
</dbReference>
<evidence type="ECO:0000313" key="2">
    <source>
        <dbReference type="Proteomes" id="UP000622687"/>
    </source>
</evidence>
<name>A0A934HUX1_9CLOT</name>
<reference evidence="1" key="1">
    <citation type="submission" date="2020-12" db="EMBL/GenBank/DDBJ databases">
        <title>Clostridium thailandense sp. nov., a novel acetogenic bacterium isolated from peat land soil in Thailand.</title>
        <authorList>
            <person name="Chaikitkaew S."/>
            <person name="Birkeland N.K."/>
        </authorList>
    </citation>
    <scope>NUCLEOTIDE SEQUENCE</scope>
    <source>
        <strain evidence="1">DSM 17425</strain>
    </source>
</reference>
<proteinExistence type="predicted"/>
<gene>
    <name evidence="1" type="ORF">I6U51_13770</name>
</gene>
<sequence>MSKFLAPIHTWLFNKIKLYEGLESDLVNAYTEKYGESVKSLYKNIEEKHGYPLENKPIEELIDVSNIHGWLQHKISLAETRQAAFITEIFNNHNKEEALNIALDLYAKQASICAEEAKEKYQISTPEEMYNALNSYIIEGMPCDRVNDITVSSEDKLQWETALCLHKNYWDAVGGDINVFYTLREAWIKAFIETLNSSFTYKVTHNATETPVSVNEIIKK</sequence>
<evidence type="ECO:0000313" key="1">
    <source>
        <dbReference type="EMBL" id="MBI6873768.1"/>
    </source>
</evidence>
<organism evidence="1 2">
    <name type="scientific">Clostridium aciditolerans</name>
    <dbReference type="NCBI Taxonomy" id="339861"/>
    <lineage>
        <taxon>Bacteria</taxon>
        <taxon>Bacillati</taxon>
        <taxon>Bacillota</taxon>
        <taxon>Clostridia</taxon>
        <taxon>Eubacteriales</taxon>
        <taxon>Clostridiaceae</taxon>
        <taxon>Clostridium</taxon>
    </lineage>
</organism>
<dbReference type="AlphaFoldDB" id="A0A934HUX1"/>
<dbReference type="Proteomes" id="UP000622687">
    <property type="component" value="Unassembled WGS sequence"/>
</dbReference>
<comment type="caution">
    <text evidence="1">The sequence shown here is derived from an EMBL/GenBank/DDBJ whole genome shotgun (WGS) entry which is preliminary data.</text>
</comment>
<keyword evidence="2" id="KW-1185">Reference proteome</keyword>
<protein>
    <submittedName>
        <fullName evidence="1">Uncharacterized protein</fullName>
    </submittedName>
</protein>